<evidence type="ECO:0000256" key="8">
    <source>
        <dbReference type="ARBA" id="ARBA00023136"/>
    </source>
</evidence>
<keyword evidence="5" id="KW-0677">Repeat</keyword>
<evidence type="ECO:0000256" key="4">
    <source>
        <dbReference type="ARBA" id="ARBA00022692"/>
    </source>
</evidence>
<dbReference type="Proteomes" id="UP000078046">
    <property type="component" value="Unassembled WGS sequence"/>
</dbReference>
<evidence type="ECO:0000256" key="10">
    <source>
        <dbReference type="RuleBase" id="RU000488"/>
    </source>
</evidence>
<reference evidence="12 13" key="1">
    <citation type="submission" date="2016-04" db="EMBL/GenBank/DDBJ databases">
        <title>The genome of Intoshia linei affirms orthonectids as highly simplified spiralians.</title>
        <authorList>
            <person name="Mikhailov K.V."/>
            <person name="Slusarev G.S."/>
            <person name="Nikitin M.A."/>
            <person name="Logacheva M.D."/>
            <person name="Penin A."/>
            <person name="Aleoshin V."/>
            <person name="Panchin Y.V."/>
        </authorList>
    </citation>
    <scope>NUCLEOTIDE SEQUENCE [LARGE SCALE GENOMIC DNA]</scope>
    <source>
        <strain evidence="12">Intl2013</strain>
        <tissue evidence="12">Whole animal</tissue>
    </source>
</reference>
<dbReference type="OrthoDB" id="14252at2759"/>
<feature type="repeat" description="Solcar" evidence="9">
    <location>
        <begin position="7"/>
        <end position="89"/>
    </location>
</feature>
<keyword evidence="8 9" id="KW-0472">Membrane</keyword>
<accession>A0A177B1H6</accession>
<evidence type="ECO:0000256" key="7">
    <source>
        <dbReference type="ARBA" id="ARBA00023128"/>
    </source>
</evidence>
<dbReference type="PANTHER" id="PTHR45624">
    <property type="entry name" value="MITOCHONDRIAL BASIC AMINO ACIDS TRANSPORTER-RELATED"/>
    <property type="match status" value="1"/>
</dbReference>
<protein>
    <submittedName>
        <fullName evidence="12">Solute carrier family 25 member 48</fullName>
    </submittedName>
</protein>
<evidence type="ECO:0000313" key="13">
    <source>
        <dbReference type="Proteomes" id="UP000078046"/>
    </source>
</evidence>
<dbReference type="PROSITE" id="PS50920">
    <property type="entry name" value="SOLCAR"/>
    <property type="match status" value="3"/>
</dbReference>
<dbReference type="InterPro" id="IPR023395">
    <property type="entry name" value="MCP_dom_sf"/>
</dbReference>
<comment type="subcellular location">
    <subcellularLocation>
        <location evidence="1">Mitochondrion membrane</location>
        <topology evidence="1">Multi-pass membrane protein</topology>
    </subcellularLocation>
</comment>
<dbReference type="EMBL" id="LWCA01000511">
    <property type="protein sequence ID" value="OAF68115.1"/>
    <property type="molecule type" value="Genomic_DNA"/>
</dbReference>
<proteinExistence type="inferred from homology"/>
<dbReference type="GO" id="GO:0031966">
    <property type="term" value="C:mitochondrial membrane"/>
    <property type="evidence" value="ECO:0007669"/>
    <property type="project" value="UniProtKB-SubCell"/>
</dbReference>
<dbReference type="InterPro" id="IPR050567">
    <property type="entry name" value="Mitochondrial_Carrier"/>
</dbReference>
<evidence type="ECO:0000256" key="2">
    <source>
        <dbReference type="ARBA" id="ARBA00006375"/>
    </source>
</evidence>
<evidence type="ECO:0000256" key="9">
    <source>
        <dbReference type="PROSITE-ProRule" id="PRU00282"/>
    </source>
</evidence>
<evidence type="ECO:0000256" key="6">
    <source>
        <dbReference type="ARBA" id="ARBA00022989"/>
    </source>
</evidence>
<keyword evidence="7" id="KW-0496">Mitochondrion</keyword>
<keyword evidence="3 10" id="KW-0813">Transport</keyword>
<feature type="transmembrane region" description="Helical" evidence="11">
    <location>
        <begin position="65"/>
        <end position="85"/>
    </location>
</feature>
<gene>
    <name evidence="12" type="ORF">A3Q56_04145</name>
</gene>
<dbReference type="SUPFAM" id="SSF103506">
    <property type="entry name" value="Mitochondrial carrier"/>
    <property type="match status" value="1"/>
</dbReference>
<dbReference type="AlphaFoldDB" id="A0A177B1H6"/>
<feature type="repeat" description="Solcar" evidence="9">
    <location>
        <begin position="197"/>
        <end position="274"/>
    </location>
</feature>
<evidence type="ECO:0000256" key="5">
    <source>
        <dbReference type="ARBA" id="ARBA00022737"/>
    </source>
</evidence>
<dbReference type="GO" id="GO:0015227">
    <property type="term" value="F:O-acyl-L-carnitine transmembrane transporter activity"/>
    <property type="evidence" value="ECO:0007669"/>
    <property type="project" value="TreeGrafter"/>
</dbReference>
<dbReference type="Gene3D" id="1.50.40.10">
    <property type="entry name" value="Mitochondrial carrier domain"/>
    <property type="match status" value="2"/>
</dbReference>
<name>A0A177B1H6_9BILA</name>
<dbReference type="InterPro" id="IPR018108">
    <property type="entry name" value="MCP_transmembrane"/>
</dbReference>
<dbReference type="GO" id="GO:1902603">
    <property type="term" value="P:carnitine transmembrane transport"/>
    <property type="evidence" value="ECO:0007669"/>
    <property type="project" value="TreeGrafter"/>
</dbReference>
<comment type="similarity">
    <text evidence="2 10">Belongs to the mitochondrial carrier (TC 2.A.29) family.</text>
</comment>
<evidence type="ECO:0000313" key="12">
    <source>
        <dbReference type="EMBL" id="OAF68115.1"/>
    </source>
</evidence>
<keyword evidence="13" id="KW-1185">Reference proteome</keyword>
<keyword evidence="6 11" id="KW-1133">Transmembrane helix</keyword>
<comment type="caution">
    <text evidence="12">The sequence shown here is derived from an EMBL/GenBank/DDBJ whole genome shotgun (WGS) entry which is preliminary data.</text>
</comment>
<dbReference type="GO" id="GO:0006839">
    <property type="term" value="P:mitochondrial transport"/>
    <property type="evidence" value="ECO:0007669"/>
    <property type="project" value="TreeGrafter"/>
</dbReference>
<sequence>MTDASTTSASKGFIAGGVAGMSMVITCHPLDTLKVRMQTGESQSIIRYLTNMLKNEGPRSVYKGMTAPLAGITPIFALSFYGYNVGKLIQMKDENSILSFSQIFAAGVISGIYSTVLMAPGERIKCLLQVQQSSKQKIYNGPIDCAKKLYKQGGIRSVYKGTGATLLRDLPASGVYFSSYEYLKYLFTPTGTSGKDLSSSRTLMAGGIAGMLNWTVCMPPDVAKSIYQTAPEGKYKGLYSVFTEIMKKDGLKGFYRGATAVYLRAFPANAVFHD</sequence>
<feature type="transmembrane region" description="Helical" evidence="11">
    <location>
        <begin position="97"/>
        <end position="119"/>
    </location>
</feature>
<organism evidence="12 13">
    <name type="scientific">Intoshia linei</name>
    <dbReference type="NCBI Taxonomy" id="1819745"/>
    <lineage>
        <taxon>Eukaryota</taxon>
        <taxon>Metazoa</taxon>
        <taxon>Spiralia</taxon>
        <taxon>Lophotrochozoa</taxon>
        <taxon>Mesozoa</taxon>
        <taxon>Orthonectida</taxon>
        <taxon>Rhopaluridae</taxon>
        <taxon>Intoshia</taxon>
    </lineage>
</organism>
<dbReference type="PANTHER" id="PTHR45624:SF4">
    <property type="entry name" value="CONGESTED-LIKE TRACHEA PROTEIN-RELATED"/>
    <property type="match status" value="1"/>
</dbReference>
<evidence type="ECO:0000256" key="11">
    <source>
        <dbReference type="SAM" id="Phobius"/>
    </source>
</evidence>
<evidence type="ECO:0000256" key="3">
    <source>
        <dbReference type="ARBA" id="ARBA00022448"/>
    </source>
</evidence>
<evidence type="ECO:0000256" key="1">
    <source>
        <dbReference type="ARBA" id="ARBA00004225"/>
    </source>
</evidence>
<feature type="repeat" description="Solcar" evidence="9">
    <location>
        <begin position="98"/>
        <end position="186"/>
    </location>
</feature>
<keyword evidence="4 9" id="KW-0812">Transmembrane</keyword>
<dbReference type="Pfam" id="PF00153">
    <property type="entry name" value="Mito_carr"/>
    <property type="match status" value="3"/>
</dbReference>